<keyword evidence="2" id="KW-1185">Reference proteome</keyword>
<evidence type="ECO:0000313" key="1">
    <source>
        <dbReference type="EMBL" id="KAG0418708.1"/>
    </source>
</evidence>
<protein>
    <submittedName>
        <fullName evidence="1">Uncharacterized protein</fullName>
    </submittedName>
</protein>
<name>A0AC60PFB4_IXOPE</name>
<comment type="caution">
    <text evidence="1">The sequence shown here is derived from an EMBL/GenBank/DDBJ whole genome shotgun (WGS) entry which is preliminary data.</text>
</comment>
<organism evidence="1 2">
    <name type="scientific">Ixodes persulcatus</name>
    <name type="common">Taiga tick</name>
    <dbReference type="NCBI Taxonomy" id="34615"/>
    <lineage>
        <taxon>Eukaryota</taxon>
        <taxon>Metazoa</taxon>
        <taxon>Ecdysozoa</taxon>
        <taxon>Arthropoda</taxon>
        <taxon>Chelicerata</taxon>
        <taxon>Arachnida</taxon>
        <taxon>Acari</taxon>
        <taxon>Parasitiformes</taxon>
        <taxon>Ixodida</taxon>
        <taxon>Ixodoidea</taxon>
        <taxon>Ixodidae</taxon>
        <taxon>Ixodinae</taxon>
        <taxon>Ixodes</taxon>
    </lineage>
</organism>
<accession>A0AC60PFB4</accession>
<evidence type="ECO:0000313" key="2">
    <source>
        <dbReference type="Proteomes" id="UP000805193"/>
    </source>
</evidence>
<dbReference type="EMBL" id="JABSTQ010010711">
    <property type="protein sequence ID" value="KAG0418708.1"/>
    <property type="molecule type" value="Genomic_DNA"/>
</dbReference>
<gene>
    <name evidence="1" type="ORF">HPB47_004644</name>
</gene>
<reference evidence="1 2" key="1">
    <citation type="journal article" date="2020" name="Cell">
        <title>Large-Scale Comparative Analyses of Tick Genomes Elucidate Their Genetic Diversity and Vector Capacities.</title>
        <authorList>
            <consortium name="Tick Genome and Microbiome Consortium (TIGMIC)"/>
            <person name="Jia N."/>
            <person name="Wang J."/>
            <person name="Shi W."/>
            <person name="Du L."/>
            <person name="Sun Y."/>
            <person name="Zhan W."/>
            <person name="Jiang J.F."/>
            <person name="Wang Q."/>
            <person name="Zhang B."/>
            <person name="Ji P."/>
            <person name="Bell-Sakyi L."/>
            <person name="Cui X.M."/>
            <person name="Yuan T.T."/>
            <person name="Jiang B.G."/>
            <person name="Yang W.F."/>
            <person name="Lam T.T."/>
            <person name="Chang Q.C."/>
            <person name="Ding S.J."/>
            <person name="Wang X.J."/>
            <person name="Zhu J.G."/>
            <person name="Ruan X.D."/>
            <person name="Zhao L."/>
            <person name="Wei J.T."/>
            <person name="Ye R.Z."/>
            <person name="Que T.C."/>
            <person name="Du C.H."/>
            <person name="Zhou Y.H."/>
            <person name="Cheng J.X."/>
            <person name="Dai P.F."/>
            <person name="Guo W.B."/>
            <person name="Han X.H."/>
            <person name="Huang E.J."/>
            <person name="Li L.F."/>
            <person name="Wei W."/>
            <person name="Gao Y.C."/>
            <person name="Liu J.Z."/>
            <person name="Shao H.Z."/>
            <person name="Wang X."/>
            <person name="Wang C.C."/>
            <person name="Yang T.C."/>
            <person name="Huo Q.B."/>
            <person name="Li W."/>
            <person name="Chen H.Y."/>
            <person name="Chen S.E."/>
            <person name="Zhou L.G."/>
            <person name="Ni X.B."/>
            <person name="Tian J.H."/>
            <person name="Sheng Y."/>
            <person name="Liu T."/>
            <person name="Pan Y.S."/>
            <person name="Xia L.Y."/>
            <person name="Li J."/>
            <person name="Zhao F."/>
            <person name="Cao W.C."/>
        </authorList>
    </citation>
    <scope>NUCLEOTIDE SEQUENCE [LARGE SCALE GENOMIC DNA]</scope>
    <source>
        <strain evidence="1">Iper-2018</strain>
    </source>
</reference>
<dbReference type="Proteomes" id="UP000805193">
    <property type="component" value="Unassembled WGS sequence"/>
</dbReference>
<proteinExistence type="predicted"/>
<sequence length="924" mass="102739">MGENSNNSTQSIADYLAQLLKDKKQLAAFPNVFIHLERLLDEEISKVRSSLFQINGMKKEPLVLPDGIGPPVSRSEKVYVPVKEHPDYNFVGRILGPRGMTAKQLEQETGCKIMVRGKGSMRDKKKEDLNRGKPNWEHLNDDLHVLITVEDSNNRADVKLQRAVDEVRKLLVPVTEGEDELKKRQLMELAIINGTYRDSSAKGAGLGFEHNPFAKAAFSPTAMGLALSAADAQRLMAAGPPPPVALTSPLRAQSAPLGAPLILSPRGLPVGPPSALLNGSGPPPPLIAPGEAGLLYAAYPDYHQYAALTSPLLAEYAPDHSPAESRNNCCVVGCNSTCKIAHGTKYYIVPSKPYEAEYCATWVRLVRPYRDGDVEKVKRHIENGPSLQHFIANSLSEKQSDLTEGAEAPHPYVREPDVRVRNRNVYFETYGCQMNVNDTEVAWSVLKSAGFTKTEDVNGADVVLIMTCAIREGAESKVWSRINQLKALKKSRRKSSRGPMQIGILGCMAERLKEKLVEREKEVDIVAGPDSYRDLPRLLRVATSGQVGVNVLLSLDETYADVVPVRLTENAKSAYVSIMRGCNNMCTYCIVPFTRGRERSRPVTSILDEVRALSDQGVKEVILLGQNVNSYRDTTAESQALIVRPAVGDGLLSRGFRTVYKTQLGGVRFADLLDRVSQVDPEMRIRFTSPHPKDFPDQVLEVIQDRHNICKQIHLPAQSGNSRVLETMRRGYTREAYLDLVAHIRTFLPDVALTSDFICGFCGETEEAHQDTLSLVEAVQYDMAYVFPYSLREKTHAHRRLEDDVPLEVKKRRVAEVLDVFRRRVKQLHDKQVGSLQLVLVEGVSRRSATDLAGRNDNNTKVIFPQSSIQESSGSTIRREVQPGDYVVVEVNDCTSQVLKGTPIHISSLQEHSQKKERRKFVQG</sequence>